<dbReference type="GO" id="GO:0005886">
    <property type="term" value="C:plasma membrane"/>
    <property type="evidence" value="ECO:0007669"/>
    <property type="project" value="UniProtKB-SubCell"/>
</dbReference>
<comment type="caution">
    <text evidence="7">The sequence shown here is derived from an EMBL/GenBank/DDBJ whole genome shotgun (WGS) entry which is preliminary data.</text>
</comment>
<evidence type="ECO:0000256" key="3">
    <source>
        <dbReference type="ARBA" id="ARBA00022692"/>
    </source>
</evidence>
<proteinExistence type="predicted"/>
<feature type="transmembrane region" description="Helical" evidence="6">
    <location>
        <begin position="63"/>
        <end position="82"/>
    </location>
</feature>
<evidence type="ECO:0000256" key="4">
    <source>
        <dbReference type="ARBA" id="ARBA00022989"/>
    </source>
</evidence>
<dbReference type="EMBL" id="JABBFW010000019">
    <property type="protein sequence ID" value="NML17508.1"/>
    <property type="molecule type" value="Genomic_DNA"/>
</dbReference>
<dbReference type="Gene3D" id="1.20.1550.10">
    <property type="entry name" value="DsbB-like"/>
    <property type="match status" value="1"/>
</dbReference>
<comment type="subcellular location">
    <subcellularLocation>
        <location evidence="1">Cell membrane</location>
        <topology evidence="1">Multi-pass membrane protein</topology>
    </subcellularLocation>
</comment>
<gene>
    <name evidence="7" type="ORF">HHL10_21300</name>
</gene>
<protein>
    <submittedName>
        <fullName evidence="7">Disulfide bond formation protein B</fullName>
    </submittedName>
</protein>
<keyword evidence="4 6" id="KW-1133">Transmembrane helix</keyword>
<dbReference type="PANTHER" id="PTHR36570">
    <property type="entry name" value="DISULFIDE BOND FORMATION PROTEIN B"/>
    <property type="match status" value="1"/>
</dbReference>
<dbReference type="Proteomes" id="UP000574067">
    <property type="component" value="Unassembled WGS sequence"/>
</dbReference>
<name>A0A848FDP3_9BURK</name>
<evidence type="ECO:0000313" key="7">
    <source>
        <dbReference type="EMBL" id="NML17508.1"/>
    </source>
</evidence>
<accession>A0A848FDP3</accession>
<keyword evidence="5 6" id="KW-0472">Membrane</keyword>
<evidence type="ECO:0000256" key="1">
    <source>
        <dbReference type="ARBA" id="ARBA00004651"/>
    </source>
</evidence>
<dbReference type="InterPro" id="IPR023380">
    <property type="entry name" value="DsbB-like_sf"/>
</dbReference>
<evidence type="ECO:0000313" key="8">
    <source>
        <dbReference type="Proteomes" id="UP000574067"/>
    </source>
</evidence>
<dbReference type="AlphaFoldDB" id="A0A848FDP3"/>
<dbReference type="GO" id="GO:0006457">
    <property type="term" value="P:protein folding"/>
    <property type="evidence" value="ECO:0007669"/>
    <property type="project" value="InterPro"/>
</dbReference>
<keyword evidence="3 6" id="KW-0812">Transmembrane</keyword>
<keyword evidence="8" id="KW-1185">Reference proteome</keyword>
<evidence type="ECO:0000256" key="5">
    <source>
        <dbReference type="ARBA" id="ARBA00023136"/>
    </source>
</evidence>
<dbReference type="PANTHER" id="PTHR36570:SF3">
    <property type="entry name" value="DISULFIDE BOND FORMATION PROTEIN B"/>
    <property type="match status" value="1"/>
</dbReference>
<dbReference type="GO" id="GO:0015035">
    <property type="term" value="F:protein-disulfide reductase activity"/>
    <property type="evidence" value="ECO:0007669"/>
    <property type="project" value="InterPro"/>
</dbReference>
<feature type="transmembrane region" description="Helical" evidence="6">
    <location>
        <begin position="37"/>
        <end position="56"/>
    </location>
</feature>
<reference evidence="7 8" key="1">
    <citation type="submission" date="2020-04" db="EMBL/GenBank/DDBJ databases">
        <title>Azohydromonas sp. isolated from soil.</title>
        <authorList>
            <person name="Dahal R.H."/>
        </authorList>
    </citation>
    <scope>NUCLEOTIDE SEQUENCE [LARGE SCALE GENOMIC DNA]</scope>
    <source>
        <strain evidence="7 8">G-1-1-14</strain>
    </source>
</reference>
<organism evidence="7 8">
    <name type="scientific">Azohydromonas caseinilytica</name>
    <dbReference type="NCBI Taxonomy" id="2728836"/>
    <lineage>
        <taxon>Bacteria</taxon>
        <taxon>Pseudomonadati</taxon>
        <taxon>Pseudomonadota</taxon>
        <taxon>Betaproteobacteria</taxon>
        <taxon>Burkholderiales</taxon>
        <taxon>Sphaerotilaceae</taxon>
        <taxon>Azohydromonas</taxon>
    </lineage>
</organism>
<keyword evidence="2" id="KW-1003">Cell membrane</keyword>
<evidence type="ECO:0000256" key="6">
    <source>
        <dbReference type="SAM" id="Phobius"/>
    </source>
</evidence>
<dbReference type="InterPro" id="IPR003752">
    <property type="entry name" value="DiS_bond_form_DsbB/BdbC"/>
</dbReference>
<dbReference type="Pfam" id="PF02600">
    <property type="entry name" value="DsbB"/>
    <property type="match status" value="1"/>
</dbReference>
<feature type="transmembrane region" description="Helical" evidence="6">
    <location>
        <begin position="135"/>
        <end position="152"/>
    </location>
</feature>
<dbReference type="SUPFAM" id="SSF158442">
    <property type="entry name" value="DsbB-like"/>
    <property type="match status" value="1"/>
</dbReference>
<sequence length="157" mass="16535">MWRDPLPGLITLASAGAIGAALVSQHVFGMEPCPWCVLQRLIFALIALAGLAAWTAQARLLRAMGLGLVLVLALLGVGAALWQHFVAASSTSCNLTLADRIIAMLGLDASLPEIFQPRASCADAAVDLLGLPYEFWSLAMYLLLGAAALLGLRRPGR</sequence>
<evidence type="ECO:0000256" key="2">
    <source>
        <dbReference type="ARBA" id="ARBA00022475"/>
    </source>
</evidence>
<dbReference type="InterPro" id="IPR050183">
    <property type="entry name" value="DsbB"/>
</dbReference>